<sequence>MRPLDGIKVLDIATLVAGPYAASSLAEFGADVIKIEKPGTGDTLRGLGTKSPTGDTYWWLSDGRNKKSVELDLRTPDGVAIFREMAKDADVVIENFRPGTLAKWGLSFESLRADNPGLIMLSITGFGQDGPKAQRAGLARIAEGMVGFTHLTGEPDGAPLLSGASALADYISGTFGAYGLTLALLARTKTGKGQHVDVALYEGILRYLDELAPVYSHTGVGRDRMGSQTHRSVPHASYPCADGRWIAIACTNDALFARLAKAMNRMDILDDPKFATNAARIAHRGEINGIVEDWTRSLPCAEVEALCSAQSVPCGAINDIARVVSDPQIKHRKSLVDVPHETLGSLLVPNVFPCLSETPGRIDHLGPALGAHNYMKPDPNKSDIPQPTERKTNV</sequence>
<keyword evidence="4" id="KW-1185">Reference proteome</keyword>
<dbReference type="OrthoDB" id="7208981at2"/>
<dbReference type="PANTHER" id="PTHR48207:SF3">
    <property type="entry name" value="SUCCINATE--HYDROXYMETHYLGLUTARATE COA-TRANSFERASE"/>
    <property type="match status" value="1"/>
</dbReference>
<dbReference type="EMBL" id="CP021431">
    <property type="protein sequence ID" value="ARU01592.1"/>
    <property type="molecule type" value="Genomic_DNA"/>
</dbReference>
<dbReference type="KEGG" id="lvs:LOKVESSMR4R_02287"/>
<evidence type="ECO:0000313" key="4">
    <source>
        <dbReference type="Proteomes" id="UP000195273"/>
    </source>
</evidence>
<dbReference type="EC" id="2.8.3.22" evidence="3"/>
<name>A0A1Y0EE86_9RHOB</name>
<dbReference type="InterPro" id="IPR044855">
    <property type="entry name" value="CoA-Trfase_III_dom3_sf"/>
</dbReference>
<dbReference type="RefSeq" id="WP_087208476.1">
    <property type="nucleotide sequence ID" value="NZ_CP021431.1"/>
</dbReference>
<dbReference type="SUPFAM" id="SSF89796">
    <property type="entry name" value="CoA-transferase family III (CaiB/BaiF)"/>
    <property type="match status" value="1"/>
</dbReference>
<dbReference type="InterPro" id="IPR023606">
    <property type="entry name" value="CoA-Trfase_III_dom_1_sf"/>
</dbReference>
<organism evidence="3 4">
    <name type="scientific">Yoonia vestfoldensis</name>
    <dbReference type="NCBI Taxonomy" id="245188"/>
    <lineage>
        <taxon>Bacteria</taxon>
        <taxon>Pseudomonadati</taxon>
        <taxon>Pseudomonadota</taxon>
        <taxon>Alphaproteobacteria</taxon>
        <taxon>Rhodobacterales</taxon>
        <taxon>Paracoccaceae</taxon>
        <taxon>Yoonia</taxon>
    </lineage>
</organism>
<dbReference type="PANTHER" id="PTHR48207">
    <property type="entry name" value="SUCCINATE--HYDROXYMETHYLGLUTARATE COA-TRANSFERASE"/>
    <property type="match status" value="1"/>
</dbReference>
<dbReference type="AlphaFoldDB" id="A0A1Y0EE86"/>
<dbReference type="Pfam" id="PF02515">
    <property type="entry name" value="CoA_transf_3"/>
    <property type="match status" value="1"/>
</dbReference>
<proteinExistence type="predicted"/>
<keyword evidence="1 3" id="KW-0808">Transferase</keyword>
<dbReference type="Gene3D" id="3.40.50.10540">
    <property type="entry name" value="Crotonobetainyl-coa:carnitine coa-transferase, domain 1"/>
    <property type="match status" value="1"/>
</dbReference>
<dbReference type="InterPro" id="IPR050483">
    <property type="entry name" value="CoA-transferase_III_domain"/>
</dbReference>
<evidence type="ECO:0000256" key="2">
    <source>
        <dbReference type="SAM" id="MobiDB-lite"/>
    </source>
</evidence>
<dbReference type="InterPro" id="IPR003673">
    <property type="entry name" value="CoA-Trfase_fam_III"/>
</dbReference>
<accession>A0A1Y0EE86</accession>
<evidence type="ECO:0000313" key="3">
    <source>
        <dbReference type="EMBL" id="ARU01592.1"/>
    </source>
</evidence>
<dbReference type="Proteomes" id="UP000195273">
    <property type="component" value="Chromosome"/>
</dbReference>
<evidence type="ECO:0000256" key="1">
    <source>
        <dbReference type="ARBA" id="ARBA00022679"/>
    </source>
</evidence>
<protein>
    <submittedName>
        <fullName evidence="3">Succinyl-CoA--L-malate CoA-transferase beta subunit</fullName>
        <ecNumber evidence="3">2.8.3.22</ecNumber>
    </submittedName>
</protein>
<dbReference type="Gene3D" id="3.30.1540.10">
    <property type="entry name" value="formyl-coa transferase, domain 3"/>
    <property type="match status" value="1"/>
</dbReference>
<reference evidence="3 4" key="1">
    <citation type="submission" date="2017-05" db="EMBL/GenBank/DDBJ databases">
        <title>Genome Sequence of Loktanella vestfoldensis Strain SMR4r Isolated from a Culture of the Diatom Skeletonema marinoi.</title>
        <authorList>
            <person name="Topel M."/>
            <person name="Pinder M.I.M."/>
            <person name="Johansson O.N."/>
            <person name="Kourtchenko O."/>
            <person name="Godhe A."/>
            <person name="Clarke A.K."/>
        </authorList>
    </citation>
    <scope>NUCLEOTIDE SEQUENCE [LARGE SCALE GENOMIC DNA]</scope>
    <source>
        <strain evidence="3 4">SMR4r</strain>
    </source>
</reference>
<feature type="region of interest" description="Disordered" evidence="2">
    <location>
        <begin position="374"/>
        <end position="394"/>
    </location>
</feature>
<dbReference type="GO" id="GO:0008410">
    <property type="term" value="F:CoA-transferase activity"/>
    <property type="evidence" value="ECO:0007669"/>
    <property type="project" value="TreeGrafter"/>
</dbReference>
<gene>
    <name evidence="3" type="primary">smtB</name>
    <name evidence="3" type="ORF">LOKVESSMR4R_02287</name>
</gene>